<dbReference type="Gene3D" id="1.20.1250.20">
    <property type="entry name" value="MFS general substrate transporter like domains"/>
    <property type="match status" value="2"/>
</dbReference>
<proteinExistence type="predicted"/>
<dbReference type="GO" id="GO:0005886">
    <property type="term" value="C:plasma membrane"/>
    <property type="evidence" value="ECO:0007669"/>
    <property type="project" value="UniProtKB-SubCell"/>
</dbReference>
<evidence type="ECO:0000313" key="10">
    <source>
        <dbReference type="Proteomes" id="UP000425916"/>
    </source>
</evidence>
<dbReference type="RefSeq" id="WP_156271565.1">
    <property type="nucleotide sequence ID" value="NZ_CP046244.1"/>
</dbReference>
<organism evidence="9 10">
    <name type="scientific">Neomoorella glycerini</name>
    <dbReference type="NCBI Taxonomy" id="55779"/>
    <lineage>
        <taxon>Bacteria</taxon>
        <taxon>Bacillati</taxon>
        <taxon>Bacillota</taxon>
        <taxon>Clostridia</taxon>
        <taxon>Neomoorellales</taxon>
        <taxon>Neomoorellaceae</taxon>
        <taxon>Neomoorella</taxon>
    </lineage>
</organism>
<evidence type="ECO:0000256" key="1">
    <source>
        <dbReference type="ARBA" id="ARBA00004651"/>
    </source>
</evidence>
<feature type="transmembrane region" description="Helical" evidence="7">
    <location>
        <begin position="116"/>
        <end position="136"/>
    </location>
</feature>
<dbReference type="Proteomes" id="UP000425916">
    <property type="component" value="Chromosome"/>
</dbReference>
<keyword evidence="4 7" id="KW-0812">Transmembrane</keyword>
<feature type="transmembrane region" description="Helical" evidence="7">
    <location>
        <begin position="362"/>
        <end position="384"/>
    </location>
</feature>
<dbReference type="OrthoDB" id="1729489at2"/>
<evidence type="ECO:0000313" key="9">
    <source>
        <dbReference type="EMBL" id="QGP91144.1"/>
    </source>
</evidence>
<feature type="transmembrane region" description="Helical" evidence="7">
    <location>
        <begin position="390"/>
        <end position="412"/>
    </location>
</feature>
<dbReference type="PIRSF" id="PIRSF002808">
    <property type="entry name" value="Hexose_phosphate_transp"/>
    <property type="match status" value="1"/>
</dbReference>
<feature type="transmembrane region" description="Helical" evidence="7">
    <location>
        <begin position="20"/>
        <end position="38"/>
    </location>
</feature>
<sequence>MTLAKDKPGNPGTEELPLVWYSWVVAVLCLLSYAVSFVSRNVWSTALPVAAPALKLSMTQAGGLMTAFYIGYVAANFFSGFFVDRFGPRKTLAAASFFTGLFTLLIPFASSYVTIFLLRVGAGIAAGPLFSGGVKFQLAWFPQKARATAMGLVMTGPALGGVIANGAFAPLIQAKGWQTGFKIAALVTLTVAVLTFFFAKERGSALGTASKSVRVLTPEEKAADRKALLAVLLKRSFIVGCVAQMVMVGIGQGWTTWIMLYFTKVQGFSLAKAGALLAGTGLVALFTGTSVGIISDLLKARKKPCYIGAVGGFVFTAALLFTTNVALLTTFLVLRIIIGAFLSLINTMQAETVVGPYAGRAMGIYNGICQLGSVIFPVVLGLLLDVSGGNFFIVLMSLATAYLVVGLLVGFGMEETVKVTTKPTAAA</sequence>
<evidence type="ECO:0000259" key="8">
    <source>
        <dbReference type="PROSITE" id="PS50850"/>
    </source>
</evidence>
<protein>
    <submittedName>
        <fullName evidence="9">Putative sulfoacetate transporter SauU</fullName>
    </submittedName>
</protein>
<keyword evidence="6 7" id="KW-0472">Membrane</keyword>
<dbReference type="InterPro" id="IPR050382">
    <property type="entry name" value="MFS_Na/Anion_cotransporter"/>
</dbReference>
<gene>
    <name evidence="9" type="primary">sauU_2</name>
    <name evidence="9" type="ORF">MGLY_04690</name>
</gene>
<evidence type="ECO:0000256" key="7">
    <source>
        <dbReference type="SAM" id="Phobius"/>
    </source>
</evidence>
<dbReference type="InterPro" id="IPR011701">
    <property type="entry name" value="MFS"/>
</dbReference>
<feature type="transmembrane region" description="Helical" evidence="7">
    <location>
        <begin position="180"/>
        <end position="199"/>
    </location>
</feature>
<dbReference type="SUPFAM" id="SSF103473">
    <property type="entry name" value="MFS general substrate transporter"/>
    <property type="match status" value="1"/>
</dbReference>
<name>A0A6I5ZML7_9FIRM</name>
<dbReference type="EMBL" id="CP046244">
    <property type="protein sequence ID" value="QGP91144.1"/>
    <property type="molecule type" value="Genomic_DNA"/>
</dbReference>
<accession>A0A6I5ZML7</accession>
<dbReference type="InterPro" id="IPR020846">
    <property type="entry name" value="MFS_dom"/>
</dbReference>
<keyword evidence="10" id="KW-1185">Reference proteome</keyword>
<evidence type="ECO:0000256" key="2">
    <source>
        <dbReference type="ARBA" id="ARBA00022448"/>
    </source>
</evidence>
<dbReference type="InterPro" id="IPR000849">
    <property type="entry name" value="Sugar_P_transporter"/>
</dbReference>
<evidence type="ECO:0000256" key="6">
    <source>
        <dbReference type="ARBA" id="ARBA00023136"/>
    </source>
</evidence>
<reference evidence="9 10" key="1">
    <citation type="submission" date="2019-11" db="EMBL/GenBank/DDBJ databases">
        <title>Genome sequence of Moorella glycerini DSM11254.</title>
        <authorList>
            <person name="Poehlein A."/>
            <person name="Boeer T."/>
            <person name="Daniel R."/>
        </authorList>
    </citation>
    <scope>NUCLEOTIDE SEQUENCE [LARGE SCALE GENOMIC DNA]</scope>
    <source>
        <strain evidence="9 10">DSM 11254</strain>
    </source>
</reference>
<evidence type="ECO:0000256" key="5">
    <source>
        <dbReference type="ARBA" id="ARBA00022989"/>
    </source>
</evidence>
<feature type="transmembrane region" description="Helical" evidence="7">
    <location>
        <begin position="58"/>
        <end position="79"/>
    </location>
</feature>
<keyword evidence="3" id="KW-1003">Cell membrane</keyword>
<keyword evidence="2" id="KW-0813">Transport</keyword>
<feature type="transmembrane region" description="Helical" evidence="7">
    <location>
        <begin position="306"/>
        <end position="326"/>
    </location>
</feature>
<feature type="transmembrane region" description="Helical" evidence="7">
    <location>
        <begin position="148"/>
        <end position="168"/>
    </location>
</feature>
<keyword evidence="5 7" id="KW-1133">Transmembrane helix</keyword>
<evidence type="ECO:0000256" key="4">
    <source>
        <dbReference type="ARBA" id="ARBA00022692"/>
    </source>
</evidence>
<feature type="transmembrane region" description="Helical" evidence="7">
    <location>
        <begin position="274"/>
        <end position="294"/>
    </location>
</feature>
<feature type="domain" description="Major facilitator superfamily (MFS) profile" evidence="8">
    <location>
        <begin position="25"/>
        <end position="417"/>
    </location>
</feature>
<dbReference type="GO" id="GO:0022857">
    <property type="term" value="F:transmembrane transporter activity"/>
    <property type="evidence" value="ECO:0007669"/>
    <property type="project" value="InterPro"/>
</dbReference>
<dbReference type="InterPro" id="IPR036259">
    <property type="entry name" value="MFS_trans_sf"/>
</dbReference>
<dbReference type="PANTHER" id="PTHR11662:SF399">
    <property type="entry name" value="FI19708P1-RELATED"/>
    <property type="match status" value="1"/>
</dbReference>
<dbReference type="Pfam" id="PF07690">
    <property type="entry name" value="MFS_1"/>
    <property type="match status" value="1"/>
</dbReference>
<dbReference type="PROSITE" id="PS50850">
    <property type="entry name" value="MFS"/>
    <property type="match status" value="1"/>
</dbReference>
<feature type="transmembrane region" description="Helical" evidence="7">
    <location>
        <begin position="237"/>
        <end position="262"/>
    </location>
</feature>
<evidence type="ECO:0000256" key="3">
    <source>
        <dbReference type="ARBA" id="ARBA00022475"/>
    </source>
</evidence>
<feature type="transmembrane region" description="Helical" evidence="7">
    <location>
        <begin position="91"/>
        <end position="110"/>
    </location>
</feature>
<dbReference type="AlphaFoldDB" id="A0A6I5ZML7"/>
<dbReference type="PANTHER" id="PTHR11662">
    <property type="entry name" value="SOLUTE CARRIER FAMILY 17"/>
    <property type="match status" value="1"/>
</dbReference>
<comment type="subcellular location">
    <subcellularLocation>
        <location evidence="1">Cell membrane</location>
        <topology evidence="1">Multi-pass membrane protein</topology>
    </subcellularLocation>
</comment>